<gene>
    <name evidence="1" type="ORF">EJF14_50022</name>
</gene>
<protein>
    <submittedName>
        <fullName evidence="1">RING-box protein</fullName>
    </submittedName>
</protein>
<keyword evidence="2" id="KW-1185">Reference proteome</keyword>
<reference evidence="2" key="1">
    <citation type="journal article" date="2019" name="MBio">
        <title>Comparative genomics for the elucidation of multidrug resistance (MDR) in Candida lusitaniae.</title>
        <authorList>
            <person name="Kannan A."/>
            <person name="Asner S.A."/>
            <person name="Trachsel E."/>
            <person name="Kelly S."/>
            <person name="Parker J."/>
            <person name="Sanglard D."/>
        </authorList>
    </citation>
    <scope>NUCLEOTIDE SEQUENCE [LARGE SCALE GENOMIC DNA]</scope>
    <source>
        <strain evidence="2">P1</strain>
    </source>
</reference>
<evidence type="ECO:0000313" key="1">
    <source>
        <dbReference type="EMBL" id="QFZ28807.1"/>
    </source>
</evidence>
<accession>A0ACD0WP52</accession>
<sequence>MLKVIQISTLLCFLVSAAFAANVKIDVLEKVSDCKVKAKNGNTVSVHYSGYLTDGTQFDSSYNRGSPISFTLGSGQVIQGWEQGIHNMCVGEKRKLTIPPSLGYGNRNVGPIPANSELIFDVELMDVQAPYKEEL</sequence>
<evidence type="ECO:0000313" key="2">
    <source>
        <dbReference type="Proteomes" id="UP000326582"/>
    </source>
</evidence>
<name>A0ACD0WP52_CLALS</name>
<proteinExistence type="predicted"/>
<organism evidence="1 2">
    <name type="scientific">Clavispora lusitaniae</name>
    <name type="common">Candida lusitaniae</name>
    <dbReference type="NCBI Taxonomy" id="36911"/>
    <lineage>
        <taxon>Eukaryota</taxon>
        <taxon>Fungi</taxon>
        <taxon>Dikarya</taxon>
        <taxon>Ascomycota</taxon>
        <taxon>Saccharomycotina</taxon>
        <taxon>Pichiomycetes</taxon>
        <taxon>Metschnikowiaceae</taxon>
        <taxon>Clavispora</taxon>
    </lineage>
</organism>
<dbReference type="Proteomes" id="UP000326582">
    <property type="component" value="Chromosome 5"/>
</dbReference>
<dbReference type="EMBL" id="CP038488">
    <property type="protein sequence ID" value="QFZ28807.1"/>
    <property type="molecule type" value="Genomic_DNA"/>
</dbReference>